<keyword evidence="7" id="KW-1185">Reference proteome</keyword>
<dbReference type="InterPro" id="IPR000620">
    <property type="entry name" value="EamA_dom"/>
</dbReference>
<comment type="caution">
    <text evidence="4">The sequence shown here is derived from an EMBL/GenBank/DDBJ whole genome shotgun (WGS) entry which is preliminary data.</text>
</comment>
<feature type="transmembrane region" description="Helical" evidence="2">
    <location>
        <begin position="210"/>
        <end position="231"/>
    </location>
</feature>
<dbReference type="GeneID" id="49406458"/>
<organism evidence="4">
    <name type="scientific">Phascolarctobacterium faecium</name>
    <dbReference type="NCBI Taxonomy" id="33025"/>
    <lineage>
        <taxon>Bacteria</taxon>
        <taxon>Bacillati</taxon>
        <taxon>Bacillota</taxon>
        <taxon>Negativicutes</taxon>
        <taxon>Acidaminococcales</taxon>
        <taxon>Acidaminococcaceae</taxon>
        <taxon>Phascolarctobacterium</taxon>
    </lineage>
</organism>
<gene>
    <name evidence="4" type="ORF">BN533_01248</name>
    <name evidence="5" type="ORF">GMD11_08330</name>
    <name evidence="6" type="ORF">GMD18_07985</name>
</gene>
<evidence type="ECO:0000313" key="4">
    <source>
        <dbReference type="EMBL" id="CDB46191.1"/>
    </source>
</evidence>
<feature type="transmembrane region" description="Helical" evidence="2">
    <location>
        <begin position="34"/>
        <end position="55"/>
    </location>
</feature>
<reference evidence="4" key="1">
    <citation type="submission" date="2012-11" db="EMBL/GenBank/DDBJ databases">
        <title>Dependencies among metagenomic species, viruses, plasmids and units of genetic variation.</title>
        <authorList>
            <person name="Nielsen H.B."/>
            <person name="Almeida M."/>
            <person name="Juncker A.S."/>
            <person name="Rasmussen S."/>
            <person name="Li J."/>
            <person name="Sunagawa S."/>
            <person name="Plichta D."/>
            <person name="Gautier L."/>
            <person name="Le Chatelier E."/>
            <person name="Peletier E."/>
            <person name="Bonde I."/>
            <person name="Nielsen T."/>
            <person name="Manichanh C."/>
            <person name="Arumugam M."/>
            <person name="Batto J."/>
            <person name="Santos M.B.Q.D."/>
            <person name="Blom N."/>
            <person name="Borruel N."/>
            <person name="Burgdorf K.S."/>
            <person name="Boumezbeur F."/>
            <person name="Casellas F."/>
            <person name="Dore J."/>
            <person name="Guarner F."/>
            <person name="Hansen T."/>
            <person name="Hildebrand F."/>
            <person name="Kaas R.S."/>
            <person name="Kennedy S."/>
            <person name="Kristiansen K."/>
            <person name="Kultima J.R."/>
            <person name="Leonard P."/>
            <person name="Levenez F."/>
            <person name="Lund O."/>
            <person name="Moumen B."/>
            <person name="Le Paslier D."/>
            <person name="Pons N."/>
            <person name="Pedersen O."/>
            <person name="Prifti E."/>
            <person name="Qin J."/>
            <person name="Raes J."/>
            <person name="Tap J."/>
            <person name="Tims S."/>
            <person name="Ussery D.W."/>
            <person name="Yamada T."/>
            <person name="MetaHit consortium"/>
            <person name="Renault P."/>
            <person name="Sicheritz-Ponten T."/>
            <person name="Bork P."/>
            <person name="Wang J."/>
            <person name="Brunak S."/>
            <person name="Ehrlich S.D."/>
        </authorList>
    </citation>
    <scope>NUCLEOTIDE SEQUENCE [LARGE SCALE GENOMIC DNA]</scope>
</reference>
<accession>A0A3G9GS17</accession>
<dbReference type="SUPFAM" id="SSF103481">
    <property type="entry name" value="Multidrug resistance efflux transporter EmrE"/>
    <property type="match status" value="2"/>
</dbReference>
<dbReference type="PANTHER" id="PTHR22911">
    <property type="entry name" value="ACYL-MALONYL CONDENSING ENZYME-RELATED"/>
    <property type="match status" value="1"/>
</dbReference>
<feature type="domain" description="EamA" evidence="3">
    <location>
        <begin position="4"/>
        <end position="139"/>
    </location>
</feature>
<evidence type="ECO:0000313" key="7">
    <source>
        <dbReference type="Proteomes" id="UP000443070"/>
    </source>
</evidence>
<feature type="transmembrane region" description="Helical" evidence="2">
    <location>
        <begin position="94"/>
        <end position="116"/>
    </location>
</feature>
<feature type="transmembrane region" description="Helical" evidence="2">
    <location>
        <begin position="269"/>
        <end position="287"/>
    </location>
</feature>
<dbReference type="GO" id="GO:0016020">
    <property type="term" value="C:membrane"/>
    <property type="evidence" value="ECO:0007669"/>
    <property type="project" value="InterPro"/>
</dbReference>
<dbReference type="EMBL" id="CBDS010000077">
    <property type="protein sequence ID" value="CDB46191.1"/>
    <property type="molecule type" value="Genomic_DNA"/>
</dbReference>
<evidence type="ECO:0000256" key="1">
    <source>
        <dbReference type="ARBA" id="ARBA00007362"/>
    </source>
</evidence>
<reference evidence="7 8" key="2">
    <citation type="journal article" date="2019" name="Nat. Med.">
        <title>A library of human gut bacterial isolates paired with longitudinal multiomics data enables mechanistic microbiome research.</title>
        <authorList>
            <person name="Poyet M."/>
            <person name="Groussin M."/>
            <person name="Gibbons S.M."/>
            <person name="Avila-Pacheco J."/>
            <person name="Jiang X."/>
            <person name="Kearney S.M."/>
            <person name="Perrotta A.R."/>
            <person name="Berdy B."/>
            <person name="Zhao S."/>
            <person name="Lieberman T.D."/>
            <person name="Swanson P.K."/>
            <person name="Smith M."/>
            <person name="Roesemann S."/>
            <person name="Alexander J.E."/>
            <person name="Rich S.A."/>
            <person name="Livny J."/>
            <person name="Vlamakis H."/>
            <person name="Clish C."/>
            <person name="Bullock K."/>
            <person name="Deik A."/>
            <person name="Scott J."/>
            <person name="Pierce K.A."/>
            <person name="Xavier R.J."/>
            <person name="Alm E.J."/>
        </authorList>
    </citation>
    <scope>NUCLEOTIDE SEQUENCE [LARGE SCALE GENOMIC DNA]</scope>
    <source>
        <strain evidence="5 8">BIOML-A13</strain>
        <strain evidence="6 7">BIOML-A3</strain>
    </source>
</reference>
<feature type="transmembrane region" description="Helical" evidence="2">
    <location>
        <begin position="180"/>
        <end position="198"/>
    </location>
</feature>
<comment type="similarity">
    <text evidence="1">Belongs to the EamA transporter family.</text>
</comment>
<proteinExistence type="inferred from homology"/>
<dbReference type="Proteomes" id="UP000443070">
    <property type="component" value="Unassembled WGS sequence"/>
</dbReference>
<feature type="transmembrane region" description="Helical" evidence="2">
    <location>
        <begin position="123"/>
        <end position="142"/>
    </location>
</feature>
<keyword evidence="2" id="KW-1133">Transmembrane helix</keyword>
<evidence type="ECO:0000259" key="3">
    <source>
        <dbReference type="Pfam" id="PF00892"/>
    </source>
</evidence>
<dbReference type="AlphaFoldDB" id="A0A3G9GS17"/>
<feature type="transmembrane region" description="Helical" evidence="2">
    <location>
        <begin position="67"/>
        <end position="88"/>
    </location>
</feature>
<dbReference type="PANTHER" id="PTHR22911:SF79">
    <property type="entry name" value="MOBA-LIKE NTP TRANSFERASE DOMAIN-CONTAINING PROTEIN"/>
    <property type="match status" value="1"/>
</dbReference>
<name>A0A3G9GS17_9FIRM</name>
<dbReference type="EMBL" id="WNBW01000005">
    <property type="protein sequence ID" value="MTU04334.1"/>
    <property type="molecule type" value="Genomic_DNA"/>
</dbReference>
<evidence type="ECO:0000256" key="2">
    <source>
        <dbReference type="SAM" id="Phobius"/>
    </source>
</evidence>
<dbReference type="Gene3D" id="1.10.3730.20">
    <property type="match status" value="1"/>
</dbReference>
<dbReference type="RefSeq" id="WP_021718148.1">
    <property type="nucleotide sequence ID" value="NZ_AP019004.1"/>
</dbReference>
<dbReference type="EMBL" id="WNBM01000005">
    <property type="protein sequence ID" value="MTT76270.1"/>
    <property type="molecule type" value="Genomic_DNA"/>
</dbReference>
<keyword evidence="2" id="KW-0472">Membrane</keyword>
<keyword evidence="2" id="KW-0812">Transmembrane</keyword>
<sequence>MLQSAYISIISGASLWGLIALFFKFLTACGFSPLQIVALRVLFAAVLMTAVIFKIDPKLLKIRWRDSWLFIGTGIFSLVFFNYCYFRSIESSSISIAVLLLYTAPVFVMLLSIFLFREKFTRCKMLALLSTFCGCTFITGIFSSKMTLTLEAFGFGLASGIGYALYSIFSKLALRRYNTLTITAYTFYFAAIAALPMAEPLQLFTLLADLRALIGAIAIALICTVAPYLLYTRGLQDVDAGQASILATLEPLVAAAIGIFIFGESLTTAKILGMILILSSIFILNTAKNNVK</sequence>
<dbReference type="OrthoDB" id="6707571at2"/>
<feature type="transmembrane region" description="Helical" evidence="2">
    <location>
        <begin position="7"/>
        <end position="28"/>
    </location>
</feature>
<feature type="transmembrane region" description="Helical" evidence="2">
    <location>
        <begin position="148"/>
        <end position="168"/>
    </location>
</feature>
<evidence type="ECO:0000313" key="8">
    <source>
        <dbReference type="Proteomes" id="UP000484547"/>
    </source>
</evidence>
<accession>R6ILD4</accession>
<dbReference type="Proteomes" id="UP000484547">
    <property type="component" value="Unassembled WGS sequence"/>
</dbReference>
<feature type="domain" description="EamA" evidence="3">
    <location>
        <begin position="155"/>
        <end position="285"/>
    </location>
</feature>
<protein>
    <submittedName>
        <fullName evidence="5">EamA family transporter</fullName>
    </submittedName>
    <submittedName>
        <fullName evidence="4">Putative membrane protein</fullName>
    </submittedName>
</protein>
<evidence type="ECO:0000313" key="6">
    <source>
        <dbReference type="EMBL" id="MTU04334.1"/>
    </source>
</evidence>
<evidence type="ECO:0000313" key="5">
    <source>
        <dbReference type="EMBL" id="MTT76270.1"/>
    </source>
</evidence>
<dbReference type="InterPro" id="IPR037185">
    <property type="entry name" value="EmrE-like"/>
</dbReference>
<dbReference type="Pfam" id="PF00892">
    <property type="entry name" value="EamA"/>
    <property type="match status" value="2"/>
</dbReference>
<feature type="transmembrane region" description="Helical" evidence="2">
    <location>
        <begin position="243"/>
        <end position="263"/>
    </location>
</feature>